<dbReference type="InterPro" id="IPR011989">
    <property type="entry name" value="ARM-like"/>
</dbReference>
<dbReference type="Pfam" id="PF08167">
    <property type="entry name" value="RIX1"/>
    <property type="match status" value="1"/>
</dbReference>
<feature type="compositionally biased region" description="Acidic residues" evidence="5">
    <location>
        <begin position="684"/>
        <end position="693"/>
    </location>
</feature>
<proteinExistence type="inferred from homology"/>
<dbReference type="InterPro" id="IPR016024">
    <property type="entry name" value="ARM-type_fold"/>
</dbReference>
<dbReference type="InterPro" id="IPR012583">
    <property type="entry name" value="RIX1_N"/>
</dbReference>
<evidence type="ECO:0000259" key="6">
    <source>
        <dbReference type="Pfam" id="PF08167"/>
    </source>
</evidence>
<dbReference type="PANTHER" id="PTHR34105:SF1">
    <property type="entry name" value="PROLINE-, GLUTAMIC ACID- AND LEUCINE-RICH PROTEIN 1"/>
    <property type="match status" value="1"/>
</dbReference>
<dbReference type="GO" id="GO:0006364">
    <property type="term" value="P:rRNA processing"/>
    <property type="evidence" value="ECO:0007669"/>
    <property type="project" value="TreeGrafter"/>
</dbReference>
<protein>
    <recommendedName>
        <fullName evidence="3">Pre-rRNA-processing protein RIX1</fullName>
    </recommendedName>
</protein>
<dbReference type="PANTHER" id="PTHR34105">
    <property type="entry name" value="PROLINE-, GLUTAMIC ACID- AND LEUCINE-RICH PROTEIN 1"/>
    <property type="match status" value="1"/>
</dbReference>
<feature type="domain" description="Pre-rRNA-processing protein RIX1 N-terminal" evidence="6">
    <location>
        <begin position="7"/>
        <end position="205"/>
    </location>
</feature>
<comment type="similarity">
    <text evidence="2">Belongs to the RIX1/PELP1 family.</text>
</comment>
<dbReference type="GO" id="GO:0005634">
    <property type="term" value="C:nucleus"/>
    <property type="evidence" value="ECO:0007669"/>
    <property type="project" value="UniProtKB-SubCell"/>
</dbReference>
<evidence type="ECO:0000256" key="4">
    <source>
        <dbReference type="ARBA" id="ARBA00023242"/>
    </source>
</evidence>
<evidence type="ECO:0000256" key="1">
    <source>
        <dbReference type="ARBA" id="ARBA00004123"/>
    </source>
</evidence>
<dbReference type="AlphaFoldDB" id="A0A179FWN7"/>
<dbReference type="KEGG" id="pchm:VFPPC_02619"/>
<feature type="compositionally biased region" description="Acidic residues" evidence="5">
    <location>
        <begin position="701"/>
        <end position="712"/>
    </location>
</feature>
<dbReference type="EMBL" id="LSBJ02000002">
    <property type="protein sequence ID" value="OAQ70086.1"/>
    <property type="molecule type" value="Genomic_DNA"/>
</dbReference>
<name>A0A179FWN7_METCM</name>
<dbReference type="Proteomes" id="UP000078397">
    <property type="component" value="Unassembled WGS sequence"/>
</dbReference>
<sequence>MASTPPDLRVLCRKLTLPPAQLPQSLPLLTRHILHCKQVLSTPQEQKSKHDSPTAQLIHKLRTSITTLLTGRSREARFTAIGLIKAMIDVGGWETLRASEPWVRGLLAIVQKGDALPVKELAVITLTRVYVLLRPYQTLVREIGTPTIPEFVKACLQVVKGSAPFSMAETVCEAFSSLAPLYPTTFRPFGSQIRGAVRGYLAPTLSDGVLVPVSLRRAARKVVISLHCVAAKAGGSEEWAKIVDGLLRELHGTADQVFRAVDESWEGTSGYNRSRVDPEGEPHGGGDSTDQLPAWSGVSSGAERIIGIFAYLSDCLRYATKTPVVIPVSAFMDAISRVCLIAKMSKSQTWEQAVQANAAIGRDEKEELWSVIPDIHISALELLSTMVERFNRAMIPLIPEALDHLVRVFKSGISNPQVRTTGCKLLSSILPLTGPTMSKSTVTMLEPIIAACCRDLQEDAGFLKSQKAASKDKGLANADLFLQPQASTETAVHLDAEHKAIASELLVGLLSHLPQGHLKPTHRGLLDKTAILTRSRDGMLASVLNPYKDQRGRMYPSILPHLSQQYPHDQGVEILRSNLRVGVLGGSDLVAEVAEVEDEEMHEDEHVEEEKGEPLEEIVKPALAASNIELPIQQNVFQGTTPNAFSVAEAIPDSPSKRKHEDASAEPESKRQELDTTAVKAPTPDEDDDSDSDESVHLNMELDDDEDEDEDE</sequence>
<feature type="region of interest" description="Disordered" evidence="5">
    <location>
        <begin position="650"/>
        <end position="712"/>
    </location>
</feature>
<dbReference type="RefSeq" id="XP_018146623.1">
    <property type="nucleotide sequence ID" value="XM_018282238.1"/>
</dbReference>
<accession>A0A179FWN7</accession>
<keyword evidence="8" id="KW-1185">Reference proteome</keyword>
<evidence type="ECO:0000256" key="5">
    <source>
        <dbReference type="SAM" id="MobiDB-lite"/>
    </source>
</evidence>
<reference evidence="7 8" key="1">
    <citation type="journal article" date="2016" name="PLoS Pathog.">
        <title>Biosynthesis of antibiotic leucinostatins in bio-control fungus Purpureocillium lilacinum and their inhibition on phytophthora revealed by genome mining.</title>
        <authorList>
            <person name="Wang G."/>
            <person name="Liu Z."/>
            <person name="Lin R."/>
            <person name="Li E."/>
            <person name="Mao Z."/>
            <person name="Ling J."/>
            <person name="Yang Y."/>
            <person name="Yin W.B."/>
            <person name="Xie B."/>
        </authorList>
    </citation>
    <scope>NUCLEOTIDE SEQUENCE [LARGE SCALE GENOMIC DNA]</scope>
    <source>
        <strain evidence="7">170</strain>
    </source>
</reference>
<evidence type="ECO:0000256" key="3">
    <source>
        <dbReference type="ARBA" id="ARBA00021502"/>
    </source>
</evidence>
<dbReference type="GeneID" id="28846232"/>
<feature type="region of interest" description="Disordered" evidence="5">
    <location>
        <begin position="267"/>
        <end position="293"/>
    </location>
</feature>
<dbReference type="OrthoDB" id="20900at2759"/>
<organism evidence="7 8">
    <name type="scientific">Pochonia chlamydosporia 170</name>
    <dbReference type="NCBI Taxonomy" id="1380566"/>
    <lineage>
        <taxon>Eukaryota</taxon>
        <taxon>Fungi</taxon>
        <taxon>Dikarya</taxon>
        <taxon>Ascomycota</taxon>
        <taxon>Pezizomycotina</taxon>
        <taxon>Sordariomycetes</taxon>
        <taxon>Hypocreomycetidae</taxon>
        <taxon>Hypocreales</taxon>
        <taxon>Clavicipitaceae</taxon>
        <taxon>Pochonia</taxon>
    </lineage>
</organism>
<comment type="subcellular location">
    <subcellularLocation>
        <location evidence="1">Nucleus</location>
    </subcellularLocation>
</comment>
<feature type="compositionally biased region" description="Basic and acidic residues" evidence="5">
    <location>
        <begin position="655"/>
        <end position="674"/>
    </location>
</feature>
<evidence type="ECO:0000313" key="8">
    <source>
        <dbReference type="Proteomes" id="UP000078397"/>
    </source>
</evidence>
<evidence type="ECO:0000256" key="2">
    <source>
        <dbReference type="ARBA" id="ARBA00010511"/>
    </source>
</evidence>
<comment type="caution">
    <text evidence="7">The sequence shown here is derived from an EMBL/GenBank/DDBJ whole genome shotgun (WGS) entry which is preliminary data.</text>
</comment>
<dbReference type="STRING" id="1380566.A0A179FWN7"/>
<evidence type="ECO:0000313" key="7">
    <source>
        <dbReference type="EMBL" id="OAQ70086.1"/>
    </source>
</evidence>
<dbReference type="Gene3D" id="1.25.10.10">
    <property type="entry name" value="Leucine-rich Repeat Variant"/>
    <property type="match status" value="1"/>
</dbReference>
<gene>
    <name evidence="7" type="ORF">VFPPC_02619</name>
</gene>
<dbReference type="SUPFAM" id="SSF48371">
    <property type="entry name" value="ARM repeat"/>
    <property type="match status" value="1"/>
</dbReference>
<feature type="compositionally biased region" description="Basic and acidic residues" evidence="5">
    <location>
        <begin position="274"/>
        <end position="284"/>
    </location>
</feature>
<keyword evidence="4" id="KW-0539">Nucleus</keyword>